<sequence>MSRLFKESLNNINVQEQDGSLIIRYRSLISDTDKKYKVDIVEEFGCLDESNAKLQLYLTYIDNFLGTQEAKDSESFEIALIKLSNNKTLMSQEIYWGLNEFMKYYYISDRKIVRTLKQIFKPSNSIQITSLGSSGKGKSTFLTMIMYEKYSKVFTKIASKFGNKTSFPISLMLNQETAKLHVRLKSMESLAEQLLNTIAQIARYIIENNIDISKLSFKEKFEILKSSYKSVDINDQFRIILLFIRQEEALEGLFEIVSDFISQLGEVPTEKEEIEKCVVMYRTKVVNNHFEVYKKVEELAIKIVKDTLGKLLIKCSIESPIISKDSIEEVMGKIISIELDKNIDNEGFREFLDSALASREILKKEEAPAISPLITEMLIVSPMRKEVLCNLSFYKDTCLWIQDSVGHSSEAQKNMLYNNLDSDYYVFFTKLTDSGSIITTETMSMMKTAFQLQIQKKMIFLYTCSDVKLQSIADDDGYSIDDVRYIIDTLYINDEIQSVEPKLKEITSYNVDFEEAKKILCESSFFINLLESDKVSSFTCTDVELISKYDCISKALNVLYKRMPVYRSKNIILKPHNADNNYFNPLIRPMIETILNSIRNSNLITRLKQDIDIARWNTIEAGCDRAYRKKDDFVGVSVPINPKECILDILFTQNPKFIDALHVDMNRFVKENYTLEHNTEISDQKCYSYISNAVLNTLKNNLVESVVTVIFGFNNKMFNEALYPSQLDYYQTVTSYRRVKYKEAIISTLNDTEGFVTVWEHFIYKSIQDVVKYYQ</sequence>
<proteinExistence type="predicted"/>
<reference evidence="1" key="1">
    <citation type="submission" date="2019-11" db="EMBL/GenBank/DDBJ databases">
        <authorList>
            <person name="Feng L."/>
        </authorList>
    </citation>
    <scope>NUCLEOTIDE SEQUENCE</scope>
    <source>
        <strain evidence="1">CButyricumLFYP62</strain>
    </source>
</reference>
<organism evidence="1">
    <name type="scientific">Clostridium butyricum</name>
    <dbReference type="NCBI Taxonomy" id="1492"/>
    <lineage>
        <taxon>Bacteria</taxon>
        <taxon>Bacillati</taxon>
        <taxon>Bacillota</taxon>
        <taxon>Clostridia</taxon>
        <taxon>Eubacteriales</taxon>
        <taxon>Clostridiaceae</taxon>
        <taxon>Clostridium</taxon>
    </lineage>
</organism>
<accession>A0A6N2ZQS1</accession>
<name>A0A6N2ZQS1_CLOBU</name>
<dbReference type="AlphaFoldDB" id="A0A6N2ZQS1"/>
<gene>
    <name evidence="1" type="ORF">CBLFYP62_00816</name>
</gene>
<dbReference type="RefSeq" id="WP_156736243.1">
    <property type="nucleotide sequence ID" value="NZ_CACRTU010000009.1"/>
</dbReference>
<dbReference type="EMBL" id="CACRTU010000009">
    <property type="protein sequence ID" value="VYT81731.1"/>
    <property type="molecule type" value="Genomic_DNA"/>
</dbReference>
<evidence type="ECO:0000313" key="1">
    <source>
        <dbReference type="EMBL" id="VYT81731.1"/>
    </source>
</evidence>
<protein>
    <submittedName>
        <fullName evidence="1">Uncharacterized protein</fullName>
    </submittedName>
</protein>